<keyword evidence="8" id="KW-0807">Transducer</keyword>
<dbReference type="PROSITE" id="PS50262">
    <property type="entry name" value="G_PROTEIN_RECEP_F1_2"/>
    <property type="match status" value="1"/>
</dbReference>
<dbReference type="GO" id="GO:0005886">
    <property type="term" value="C:plasma membrane"/>
    <property type="evidence" value="ECO:0007669"/>
    <property type="project" value="TreeGrafter"/>
</dbReference>
<name>A0A6L2PYE2_COPFO</name>
<organism evidence="12 13">
    <name type="scientific">Coptotermes formosanus</name>
    <name type="common">Formosan subterranean termite</name>
    <dbReference type="NCBI Taxonomy" id="36987"/>
    <lineage>
        <taxon>Eukaryota</taxon>
        <taxon>Metazoa</taxon>
        <taxon>Ecdysozoa</taxon>
        <taxon>Arthropoda</taxon>
        <taxon>Hexapoda</taxon>
        <taxon>Insecta</taxon>
        <taxon>Pterygota</taxon>
        <taxon>Neoptera</taxon>
        <taxon>Polyneoptera</taxon>
        <taxon>Dictyoptera</taxon>
        <taxon>Blattodea</taxon>
        <taxon>Blattoidea</taxon>
        <taxon>Termitoidae</taxon>
        <taxon>Rhinotermitidae</taxon>
        <taxon>Coptotermes</taxon>
    </lineage>
</organism>
<feature type="domain" description="G-protein coupled receptors family 1 profile" evidence="11">
    <location>
        <begin position="151"/>
        <end position="191"/>
    </location>
</feature>
<evidence type="ECO:0000256" key="2">
    <source>
        <dbReference type="ARBA" id="ARBA00010663"/>
    </source>
</evidence>
<evidence type="ECO:0000256" key="3">
    <source>
        <dbReference type="ARBA" id="ARBA00022692"/>
    </source>
</evidence>
<feature type="transmembrane region" description="Helical" evidence="10">
    <location>
        <begin position="171"/>
        <end position="190"/>
    </location>
</feature>
<evidence type="ECO:0000256" key="9">
    <source>
        <dbReference type="SAM" id="MobiDB-lite"/>
    </source>
</evidence>
<keyword evidence="3 10" id="KW-0812">Transmembrane</keyword>
<keyword evidence="4 10" id="KW-1133">Transmembrane helix</keyword>
<accession>A0A6L2PYE2</accession>
<keyword evidence="6 10" id="KW-0472">Membrane</keyword>
<dbReference type="EMBL" id="BLKM01000708">
    <property type="protein sequence ID" value="GFG37653.1"/>
    <property type="molecule type" value="Genomic_DNA"/>
</dbReference>
<dbReference type="InterPro" id="IPR000276">
    <property type="entry name" value="GPCR_Rhodpsn"/>
</dbReference>
<dbReference type="Proteomes" id="UP000502823">
    <property type="component" value="Unassembled WGS sequence"/>
</dbReference>
<gene>
    <name evidence="12" type="ORF">Cfor_02016</name>
</gene>
<dbReference type="OrthoDB" id="2132067at2759"/>
<comment type="caution">
    <text evidence="12">The sequence shown here is derived from an EMBL/GenBank/DDBJ whole genome shotgun (WGS) entry which is preliminary data.</text>
</comment>
<keyword evidence="5" id="KW-0297">G-protein coupled receptor</keyword>
<feature type="compositionally biased region" description="Polar residues" evidence="9">
    <location>
        <begin position="58"/>
        <end position="76"/>
    </location>
</feature>
<proteinExistence type="inferred from homology"/>
<keyword evidence="13" id="KW-1185">Reference proteome</keyword>
<feature type="transmembrane region" description="Helical" evidence="10">
    <location>
        <begin position="7"/>
        <end position="26"/>
    </location>
</feature>
<dbReference type="SUPFAM" id="SSF81321">
    <property type="entry name" value="Family A G protein-coupled receptor-like"/>
    <property type="match status" value="1"/>
</dbReference>
<evidence type="ECO:0000256" key="7">
    <source>
        <dbReference type="ARBA" id="ARBA00023170"/>
    </source>
</evidence>
<evidence type="ECO:0000313" key="12">
    <source>
        <dbReference type="EMBL" id="GFG37653.1"/>
    </source>
</evidence>
<evidence type="ECO:0000256" key="4">
    <source>
        <dbReference type="ARBA" id="ARBA00022989"/>
    </source>
</evidence>
<dbReference type="Gene3D" id="1.20.1070.10">
    <property type="entry name" value="Rhodopsin 7-helix transmembrane proteins"/>
    <property type="match status" value="1"/>
</dbReference>
<feature type="non-terminal residue" evidence="12">
    <location>
        <position position="191"/>
    </location>
</feature>
<evidence type="ECO:0000256" key="8">
    <source>
        <dbReference type="ARBA" id="ARBA00023224"/>
    </source>
</evidence>
<dbReference type="Pfam" id="PF00001">
    <property type="entry name" value="7tm_1"/>
    <property type="match status" value="1"/>
</dbReference>
<feature type="region of interest" description="Disordered" evidence="9">
    <location>
        <begin position="43"/>
        <end position="81"/>
    </location>
</feature>
<evidence type="ECO:0000313" key="13">
    <source>
        <dbReference type="Proteomes" id="UP000502823"/>
    </source>
</evidence>
<keyword evidence="7" id="KW-0675">Receptor</keyword>
<dbReference type="AlphaFoldDB" id="A0A6L2PYE2"/>
<dbReference type="PANTHER" id="PTHR24243:SF208">
    <property type="entry name" value="PYROKININ-1 RECEPTOR"/>
    <property type="match status" value="1"/>
</dbReference>
<comment type="similarity">
    <text evidence="2">Belongs to the G-protein coupled receptor 1 family.</text>
</comment>
<dbReference type="PRINTS" id="PR00237">
    <property type="entry name" value="GPCRRHODOPSN"/>
</dbReference>
<dbReference type="GO" id="GO:0004930">
    <property type="term" value="F:G protein-coupled receptor activity"/>
    <property type="evidence" value="ECO:0007669"/>
    <property type="project" value="UniProtKB-KW"/>
</dbReference>
<dbReference type="InterPro" id="IPR017452">
    <property type="entry name" value="GPCR_Rhodpsn_7TM"/>
</dbReference>
<feature type="compositionally biased region" description="Basic and acidic residues" evidence="9">
    <location>
        <begin position="43"/>
        <end position="57"/>
    </location>
</feature>
<evidence type="ECO:0000256" key="1">
    <source>
        <dbReference type="ARBA" id="ARBA00004141"/>
    </source>
</evidence>
<evidence type="ECO:0000256" key="6">
    <source>
        <dbReference type="ARBA" id="ARBA00023136"/>
    </source>
</evidence>
<reference evidence="13" key="1">
    <citation type="submission" date="2020-01" db="EMBL/GenBank/DDBJ databases">
        <title>Draft genome sequence of the Termite Coptotermes fromosanus.</title>
        <authorList>
            <person name="Itakura S."/>
            <person name="Yosikawa Y."/>
            <person name="Umezawa K."/>
        </authorList>
    </citation>
    <scope>NUCLEOTIDE SEQUENCE [LARGE SCALE GENOMIC DNA]</scope>
</reference>
<evidence type="ECO:0000256" key="10">
    <source>
        <dbReference type="SAM" id="Phobius"/>
    </source>
</evidence>
<dbReference type="InParanoid" id="A0A6L2PYE2"/>
<evidence type="ECO:0000256" key="5">
    <source>
        <dbReference type="ARBA" id="ARBA00023040"/>
    </source>
</evidence>
<comment type="subcellular location">
    <subcellularLocation>
        <location evidence="1">Membrane</location>
        <topology evidence="1">Multi-pass membrane protein</topology>
    </subcellularLocation>
</comment>
<evidence type="ECO:0000259" key="11">
    <source>
        <dbReference type="PROSITE" id="PS50262"/>
    </source>
</evidence>
<dbReference type="PANTHER" id="PTHR24243">
    <property type="entry name" value="G-PROTEIN COUPLED RECEPTOR"/>
    <property type="match status" value="1"/>
</dbReference>
<sequence length="191" mass="21822">MKFSQNPFIACIVGICYLLNFSPVLLTMCDTNEVPVEYRNNDHTESDEHEHKNDPNDQLRTNQVSTEVTDFNSPRNNGEGYTEVRENDKFIYNNVTSYFSLKENKSKSSESNESVTDYVYDYEESHNIFNWSELIPTLVVYGATMVIGIAGNSLIIFTICRYRRMKSTTNVFLASLASADLLLIIICIPVK</sequence>
<feature type="transmembrane region" description="Helical" evidence="10">
    <location>
        <begin position="138"/>
        <end position="159"/>
    </location>
</feature>
<protein>
    <recommendedName>
        <fullName evidence="11">G-protein coupled receptors family 1 profile domain-containing protein</fullName>
    </recommendedName>
</protein>